<proteinExistence type="predicted"/>
<dbReference type="RefSeq" id="WP_007913689.1">
    <property type="nucleotide sequence ID" value="NZ_ADVG01000003.1"/>
</dbReference>
<dbReference type="InParanoid" id="D6TV46"/>
<evidence type="ECO:0000313" key="2">
    <source>
        <dbReference type="EMBL" id="EFH84146.1"/>
    </source>
</evidence>
<dbReference type="STRING" id="485913.Krac_4112"/>
<dbReference type="eggNOG" id="COG3415">
    <property type="taxonomic scope" value="Bacteria"/>
</dbReference>
<evidence type="ECO:0000313" key="1">
    <source>
        <dbReference type="EMBL" id="EFH83176.1"/>
    </source>
</evidence>
<dbReference type="InterPro" id="IPR009057">
    <property type="entry name" value="Homeodomain-like_sf"/>
</dbReference>
<organism evidence="2 3">
    <name type="scientific">Ktedonobacter racemifer DSM 44963</name>
    <dbReference type="NCBI Taxonomy" id="485913"/>
    <lineage>
        <taxon>Bacteria</taxon>
        <taxon>Bacillati</taxon>
        <taxon>Chloroflexota</taxon>
        <taxon>Ktedonobacteria</taxon>
        <taxon>Ktedonobacterales</taxon>
        <taxon>Ktedonobacteraceae</taxon>
        <taxon>Ktedonobacter</taxon>
    </lineage>
</organism>
<dbReference type="OrthoDB" id="9151938at2"/>
<sequence length="185" mass="20582">MSRHQKDPLRVLNEEERHALEHLSRSMSQPGVHISRAKALLAVAKGKSSTQAAERAGYRVGDTVSKLVNRFNQEGMAALQPRHGGGTPASYGVEETERILAEVRRLPAHNEDGTATWSLSLLKASLRQAPDGLPHVSTYTIWGVLHEAGYNWQKSRTWCETGKVLRKRKRGVVTVRDQDTVAKKN</sequence>
<gene>
    <name evidence="1" type="ORF">Krac_4112</name>
    <name evidence="2" type="ORF">Krac_5166</name>
</gene>
<dbReference type="AlphaFoldDB" id="D6TV46"/>
<evidence type="ECO:0008006" key="4">
    <source>
        <dbReference type="Google" id="ProtNLM"/>
    </source>
</evidence>
<dbReference type="EMBL" id="ADVG01000003">
    <property type="protein sequence ID" value="EFH84146.1"/>
    <property type="molecule type" value="Genomic_DNA"/>
</dbReference>
<dbReference type="SUPFAM" id="SSF46689">
    <property type="entry name" value="Homeodomain-like"/>
    <property type="match status" value="1"/>
</dbReference>
<accession>D6TV46</accession>
<dbReference type="Proteomes" id="UP000004508">
    <property type="component" value="Unassembled WGS sequence"/>
</dbReference>
<protein>
    <recommendedName>
        <fullName evidence="4">Transposase</fullName>
    </recommendedName>
</protein>
<dbReference type="Pfam" id="PF13565">
    <property type="entry name" value="HTH_32"/>
    <property type="match status" value="1"/>
</dbReference>
<keyword evidence="3" id="KW-1185">Reference proteome</keyword>
<evidence type="ECO:0000313" key="3">
    <source>
        <dbReference type="Proteomes" id="UP000004508"/>
    </source>
</evidence>
<dbReference type="EMBL" id="ADVG01000003">
    <property type="protein sequence ID" value="EFH83176.1"/>
    <property type="molecule type" value="Genomic_DNA"/>
</dbReference>
<comment type="caution">
    <text evidence="2">The sequence shown here is derived from an EMBL/GenBank/DDBJ whole genome shotgun (WGS) entry which is preliminary data.</text>
</comment>
<name>D6TV46_KTERA</name>
<reference evidence="2 3" key="1">
    <citation type="journal article" date="2011" name="Stand. Genomic Sci.">
        <title>Non-contiguous finished genome sequence and contextual data of the filamentous soil bacterium Ktedonobacter racemifer type strain (SOSP1-21).</title>
        <authorList>
            <person name="Chang Y.J."/>
            <person name="Land M."/>
            <person name="Hauser L."/>
            <person name="Chertkov O."/>
            <person name="Del Rio T.G."/>
            <person name="Nolan M."/>
            <person name="Copeland A."/>
            <person name="Tice H."/>
            <person name="Cheng J.F."/>
            <person name="Lucas S."/>
            <person name="Han C."/>
            <person name="Goodwin L."/>
            <person name="Pitluck S."/>
            <person name="Ivanova N."/>
            <person name="Ovchinikova G."/>
            <person name="Pati A."/>
            <person name="Chen A."/>
            <person name="Palaniappan K."/>
            <person name="Mavromatis K."/>
            <person name="Liolios K."/>
            <person name="Brettin T."/>
            <person name="Fiebig A."/>
            <person name="Rohde M."/>
            <person name="Abt B."/>
            <person name="Goker M."/>
            <person name="Detter J.C."/>
            <person name="Woyke T."/>
            <person name="Bristow J."/>
            <person name="Eisen J.A."/>
            <person name="Markowitz V."/>
            <person name="Hugenholtz P."/>
            <person name="Kyrpides N.C."/>
            <person name="Klenk H.P."/>
            <person name="Lapidus A."/>
        </authorList>
    </citation>
    <scope>NUCLEOTIDE SEQUENCE [LARGE SCALE GENOMIC DNA]</scope>
    <source>
        <strain evidence="3">DSM 44963</strain>
        <strain evidence="2">SOSP1-21</strain>
    </source>
</reference>